<dbReference type="InterPro" id="IPR012302">
    <property type="entry name" value="Malic_NAD-bd"/>
</dbReference>
<dbReference type="PRINTS" id="PR00072">
    <property type="entry name" value="MALOXRDTASE"/>
</dbReference>
<dbReference type="Pfam" id="PF00390">
    <property type="entry name" value="malic"/>
    <property type="match status" value="1"/>
</dbReference>
<sequence>MFARSVLRLQKAPRIARGVDFLRNRFTNKASAFSREEREHLGVVGLLPPAVESIDDQVERVWKQFKRLNSPINRYQLLRGIMDTNVTLFYKFVQAHTKDSLPVIYTPTVGEACERYGAIFQRDHGLYVSMRDKGNIKQSLKNLRKPNIDVIVITDGSRILGLGDLGANGMGISIGKCSLYVAAGGIKPSRVLPVMLDAGTDNEKLRNHPLYLGERSPRFADEEFYAVLDEFMEAASAEWPNAVIQFEDFSNNHCFDILQRYQKKYRCFNDDIQGTGAVIAAGFLNAMEVSGVPVKNQRIVFLGAGSAAVGVAETIVQLAATQFSVPVEKMREAVYLVDSKGLVTTTRGDALAPHKLLWARKDIAPELNESLSTLVGVASHVKPTALIGLAAASGAFTEEIVRMMASYCARPILFPLSNPSSKAEVIPDDAYKWTDGAAVVASGSPFPSSLVNGKVLSPSQGNNLYIFPGVGLGCAIAQPPHIPQELFVAAAQALSRLVPPEVMQVEGKLYPPIDDVRNASKHVAVAVIEDLQRKGLAKEDLPKNTAELMKVVEEFMWEPRYLEPEYYLSKRFD</sequence>
<dbReference type="SUPFAM" id="SSF51735">
    <property type="entry name" value="NAD(P)-binding Rossmann-fold domains"/>
    <property type="match status" value="1"/>
</dbReference>
<feature type="domain" description="Malic enzyme NAD-binding" evidence="9">
    <location>
        <begin position="272"/>
        <end position="532"/>
    </location>
</feature>
<dbReference type="Gene3D" id="3.40.50.720">
    <property type="entry name" value="NAD(P)-binding Rossmann-like Domain"/>
    <property type="match status" value="1"/>
</dbReference>
<evidence type="ECO:0000259" key="9">
    <source>
        <dbReference type="SMART" id="SM00919"/>
    </source>
</evidence>
<evidence type="ECO:0000256" key="7">
    <source>
        <dbReference type="PIRSR" id="PIRSR000106-3"/>
    </source>
</evidence>
<evidence type="ECO:0000256" key="6">
    <source>
        <dbReference type="PIRSR" id="PIRSR000106-2"/>
    </source>
</evidence>
<organism evidence="11 12">
    <name type="scientific">Trypanosoma conorhini</name>
    <dbReference type="NCBI Taxonomy" id="83891"/>
    <lineage>
        <taxon>Eukaryota</taxon>
        <taxon>Discoba</taxon>
        <taxon>Euglenozoa</taxon>
        <taxon>Kinetoplastea</taxon>
        <taxon>Metakinetoplastina</taxon>
        <taxon>Trypanosomatida</taxon>
        <taxon>Trypanosomatidae</taxon>
        <taxon>Trypanosoma</taxon>
    </lineage>
</organism>
<evidence type="ECO:0000256" key="8">
    <source>
        <dbReference type="RuleBase" id="RU003426"/>
    </source>
</evidence>
<dbReference type="AlphaFoldDB" id="A0A3R7N0F1"/>
<feature type="domain" description="Malic enzyme N-terminal" evidence="10">
    <location>
        <begin position="82"/>
        <end position="262"/>
    </location>
</feature>
<evidence type="ECO:0000313" key="11">
    <source>
        <dbReference type="EMBL" id="RNF13962.1"/>
    </source>
</evidence>
<dbReference type="InterPro" id="IPR012301">
    <property type="entry name" value="Malic_N_dom"/>
</dbReference>
<comment type="cofactor">
    <cofactor evidence="1">
        <name>Mn(2+)</name>
        <dbReference type="ChEBI" id="CHEBI:29035"/>
    </cofactor>
</comment>
<dbReference type="SUPFAM" id="SSF53223">
    <property type="entry name" value="Aminoacid dehydrogenase-like, N-terminal domain"/>
    <property type="match status" value="1"/>
</dbReference>
<keyword evidence="12" id="KW-1185">Reference proteome</keyword>
<dbReference type="PIRSF" id="PIRSF000106">
    <property type="entry name" value="ME"/>
    <property type="match status" value="1"/>
</dbReference>
<dbReference type="GO" id="GO:0046872">
    <property type="term" value="F:metal ion binding"/>
    <property type="evidence" value="ECO:0007669"/>
    <property type="project" value="UniProtKB-KW"/>
</dbReference>
<dbReference type="PANTHER" id="PTHR23406:SF32">
    <property type="entry name" value="NADP-DEPENDENT MALIC ENZYME"/>
    <property type="match status" value="1"/>
</dbReference>
<comment type="similarity">
    <text evidence="2 8">Belongs to the malic enzymes family.</text>
</comment>
<keyword evidence="4 8" id="KW-0560">Oxidoreductase</keyword>
<dbReference type="Gene3D" id="3.40.50.10380">
    <property type="entry name" value="Malic enzyme, N-terminal domain"/>
    <property type="match status" value="1"/>
</dbReference>
<dbReference type="InterPro" id="IPR037062">
    <property type="entry name" value="Malic_N_dom_sf"/>
</dbReference>
<dbReference type="Pfam" id="PF03949">
    <property type="entry name" value="Malic_M"/>
    <property type="match status" value="1"/>
</dbReference>
<dbReference type="FunFam" id="3.40.50.720:FF:000182">
    <property type="entry name" value="NAD-dependent malic enzyme"/>
    <property type="match status" value="1"/>
</dbReference>
<dbReference type="RefSeq" id="XP_029226991.1">
    <property type="nucleotide sequence ID" value="XM_029372882.1"/>
</dbReference>
<evidence type="ECO:0000256" key="5">
    <source>
        <dbReference type="PIRSR" id="PIRSR000106-1"/>
    </source>
</evidence>
<protein>
    <recommendedName>
        <fullName evidence="8">Malic enzyme</fullName>
    </recommendedName>
</protein>
<feature type="binding site" evidence="7">
    <location>
        <position position="247"/>
    </location>
    <ligand>
        <name>a divalent metal cation</name>
        <dbReference type="ChEBI" id="CHEBI:60240"/>
    </ligand>
</feature>
<dbReference type="GO" id="GO:0004471">
    <property type="term" value="F:malate dehydrogenase (decarboxylating) (NAD+) activity"/>
    <property type="evidence" value="ECO:0007669"/>
    <property type="project" value="TreeGrafter"/>
</dbReference>
<keyword evidence="3 7" id="KW-0479">Metal-binding</keyword>
<comment type="caution">
    <text evidence="11">The sequence shown here is derived from an EMBL/GenBank/DDBJ whole genome shotgun (WGS) entry which is preliminary data.</text>
</comment>
<dbReference type="OrthoDB" id="5365701at2759"/>
<dbReference type="Proteomes" id="UP000284403">
    <property type="component" value="Unassembled WGS sequence"/>
</dbReference>
<proteinExistence type="inferred from homology"/>
<feature type="binding site" evidence="7">
    <location>
        <position position="271"/>
    </location>
    <ligand>
        <name>a divalent metal cation</name>
        <dbReference type="ChEBI" id="CHEBI:60240"/>
    </ligand>
</feature>
<feature type="binding site" evidence="6">
    <location>
        <position position="462"/>
    </location>
    <ligand>
        <name>(S)-malate</name>
        <dbReference type="ChEBI" id="CHEBI:15589"/>
    </ligand>
</feature>
<dbReference type="GO" id="GO:0006108">
    <property type="term" value="P:malate metabolic process"/>
    <property type="evidence" value="ECO:0007669"/>
    <property type="project" value="TreeGrafter"/>
</dbReference>
<accession>A0A3R7N0F1</accession>
<dbReference type="EMBL" id="MKKU01000384">
    <property type="protein sequence ID" value="RNF13962.1"/>
    <property type="molecule type" value="Genomic_DNA"/>
</dbReference>
<dbReference type="InterPro" id="IPR001891">
    <property type="entry name" value="Malic_OxRdtase"/>
</dbReference>
<feature type="active site" description="Proton donor" evidence="5">
    <location>
        <position position="105"/>
    </location>
</feature>
<evidence type="ECO:0000313" key="12">
    <source>
        <dbReference type="Proteomes" id="UP000284403"/>
    </source>
</evidence>
<evidence type="ECO:0000259" key="10">
    <source>
        <dbReference type="SMART" id="SM01274"/>
    </source>
</evidence>
<dbReference type="SMART" id="SM00919">
    <property type="entry name" value="Malic_M"/>
    <property type="match status" value="1"/>
</dbReference>
<dbReference type="NCBIfam" id="NF010052">
    <property type="entry name" value="PRK13529.1"/>
    <property type="match status" value="1"/>
</dbReference>
<dbReference type="PANTHER" id="PTHR23406">
    <property type="entry name" value="MALIC ENZYME-RELATED"/>
    <property type="match status" value="1"/>
</dbReference>
<evidence type="ECO:0000256" key="4">
    <source>
        <dbReference type="ARBA" id="ARBA00023002"/>
    </source>
</evidence>
<evidence type="ECO:0000256" key="2">
    <source>
        <dbReference type="ARBA" id="ARBA00008785"/>
    </source>
</evidence>
<dbReference type="InterPro" id="IPR046346">
    <property type="entry name" value="Aminoacid_DH-like_N_sf"/>
</dbReference>
<name>A0A3R7N0F1_9TRYP</name>
<feature type="binding site" evidence="6">
    <location>
        <position position="418"/>
    </location>
    <ligand>
        <name>(S)-malate</name>
        <dbReference type="ChEBI" id="CHEBI:15589"/>
    </ligand>
</feature>
<dbReference type="GO" id="GO:0005739">
    <property type="term" value="C:mitochondrion"/>
    <property type="evidence" value="ECO:0007669"/>
    <property type="project" value="TreeGrafter"/>
</dbReference>
<dbReference type="InterPro" id="IPR015884">
    <property type="entry name" value="Malic_enzyme_CS"/>
</dbReference>
<evidence type="ECO:0000256" key="3">
    <source>
        <dbReference type="ARBA" id="ARBA00022723"/>
    </source>
</evidence>
<dbReference type="SMART" id="SM01274">
    <property type="entry name" value="malic"/>
    <property type="match status" value="1"/>
</dbReference>
<gene>
    <name evidence="11" type="ORF">Tco025E_05993</name>
</gene>
<dbReference type="GeneID" id="40319604"/>
<feature type="active site" description="Proton acceptor" evidence="5">
    <location>
        <position position="176"/>
    </location>
</feature>
<feature type="binding site" evidence="7">
    <location>
        <position position="248"/>
    </location>
    <ligand>
        <name>a divalent metal cation</name>
        <dbReference type="ChEBI" id="CHEBI:60240"/>
    </ligand>
</feature>
<dbReference type="PROSITE" id="PS00331">
    <property type="entry name" value="MALIC_ENZYMES"/>
    <property type="match status" value="1"/>
</dbReference>
<dbReference type="GO" id="GO:0051287">
    <property type="term" value="F:NAD binding"/>
    <property type="evidence" value="ECO:0007669"/>
    <property type="project" value="InterPro"/>
</dbReference>
<comment type="cofactor">
    <cofactor evidence="7">
        <name>Mg(2+)</name>
        <dbReference type="ChEBI" id="CHEBI:18420"/>
    </cofactor>
    <cofactor evidence="7">
        <name>Mn(2+)</name>
        <dbReference type="ChEBI" id="CHEBI:29035"/>
    </cofactor>
    <text evidence="7">Divalent metal cations. Prefers magnesium or manganese.</text>
</comment>
<reference evidence="11 12" key="1">
    <citation type="journal article" date="2018" name="BMC Genomics">
        <title>Genomic comparison of Trypanosoma conorhini and Trypanosoma rangeli to Trypanosoma cruzi strains of high and low virulence.</title>
        <authorList>
            <person name="Bradwell K.R."/>
            <person name="Koparde V.N."/>
            <person name="Matveyev A.V."/>
            <person name="Serrano M.G."/>
            <person name="Alves J.M."/>
            <person name="Parikh H."/>
            <person name="Huang B."/>
            <person name="Lee V."/>
            <person name="Espinosa-Alvarez O."/>
            <person name="Ortiz P.A."/>
            <person name="Costa-Martins A.G."/>
            <person name="Teixeira M.M."/>
            <person name="Buck G.A."/>
        </authorList>
    </citation>
    <scope>NUCLEOTIDE SEQUENCE [LARGE SCALE GENOMIC DNA]</scope>
    <source>
        <strain evidence="11 12">025E</strain>
    </source>
</reference>
<dbReference type="InterPro" id="IPR036291">
    <property type="entry name" value="NAD(P)-bd_dom_sf"/>
</dbReference>
<feature type="binding site" evidence="6">
    <location>
        <position position="158"/>
    </location>
    <ligand>
        <name>(S)-malate</name>
        <dbReference type="ChEBI" id="CHEBI:15589"/>
    </ligand>
</feature>
<evidence type="ECO:0000256" key="1">
    <source>
        <dbReference type="ARBA" id="ARBA00001936"/>
    </source>
</evidence>